<keyword evidence="4" id="KW-0862">Zinc</keyword>
<reference evidence="8 9" key="1">
    <citation type="journal article" date="2014" name="Genome Biol. Evol.">
        <title>Comparative genomics and transcriptomics analyses reveal divergent lifestyle features of nematode endoparasitic fungus Hirsutella minnesotensis.</title>
        <authorList>
            <person name="Lai Y."/>
            <person name="Liu K."/>
            <person name="Zhang X."/>
            <person name="Zhang X."/>
            <person name="Li K."/>
            <person name="Wang N."/>
            <person name="Shu C."/>
            <person name="Wu Y."/>
            <person name="Wang C."/>
            <person name="Bushley K.E."/>
            <person name="Xiang M."/>
            <person name="Liu X."/>
        </authorList>
    </citation>
    <scope>NUCLEOTIDE SEQUENCE [LARGE SCALE GENOMIC DNA]</scope>
    <source>
        <strain evidence="8 9">3608</strain>
    </source>
</reference>
<dbReference type="Proteomes" id="UP000054481">
    <property type="component" value="Unassembled WGS sequence"/>
</dbReference>
<feature type="region of interest" description="Disordered" evidence="6">
    <location>
        <begin position="127"/>
        <end position="298"/>
    </location>
</feature>
<dbReference type="EMBL" id="KQ030522">
    <property type="protein sequence ID" value="KJZ74838.1"/>
    <property type="molecule type" value="Genomic_DNA"/>
</dbReference>
<evidence type="ECO:0000313" key="9">
    <source>
        <dbReference type="Proteomes" id="UP000054481"/>
    </source>
</evidence>
<feature type="compositionally biased region" description="Low complexity" evidence="6">
    <location>
        <begin position="269"/>
        <end position="288"/>
    </location>
</feature>
<comment type="subcellular location">
    <subcellularLocation>
        <location evidence="1">Nucleus</location>
    </subcellularLocation>
</comment>
<dbReference type="GO" id="GO:0005634">
    <property type="term" value="C:nucleus"/>
    <property type="evidence" value="ECO:0007669"/>
    <property type="project" value="UniProtKB-SubCell"/>
</dbReference>
<feature type="compositionally biased region" description="Acidic residues" evidence="6">
    <location>
        <begin position="257"/>
        <end position="268"/>
    </location>
</feature>
<gene>
    <name evidence="8" type="ORF">HIM_05747</name>
</gene>
<evidence type="ECO:0000259" key="7">
    <source>
        <dbReference type="SMART" id="SM01336"/>
    </source>
</evidence>
<feature type="compositionally biased region" description="Low complexity" evidence="6">
    <location>
        <begin position="179"/>
        <end position="190"/>
    </location>
</feature>
<evidence type="ECO:0000256" key="2">
    <source>
        <dbReference type="ARBA" id="ARBA00022723"/>
    </source>
</evidence>
<dbReference type="SUPFAM" id="SSF57716">
    <property type="entry name" value="Glucocorticoid receptor-like (DNA-binding domain)"/>
    <property type="match status" value="1"/>
</dbReference>
<keyword evidence="2" id="KW-0479">Metal-binding</keyword>
<feature type="compositionally biased region" description="Basic residues" evidence="6">
    <location>
        <begin position="289"/>
        <end position="298"/>
    </location>
</feature>
<dbReference type="SMART" id="SM01336">
    <property type="entry name" value="zf-PARP"/>
    <property type="match status" value="1"/>
</dbReference>
<evidence type="ECO:0000256" key="1">
    <source>
        <dbReference type="ARBA" id="ARBA00004123"/>
    </source>
</evidence>
<dbReference type="GO" id="GO:0003677">
    <property type="term" value="F:DNA binding"/>
    <property type="evidence" value="ECO:0007669"/>
    <property type="project" value="InterPro"/>
</dbReference>
<dbReference type="Gene3D" id="3.30.1740.10">
    <property type="entry name" value="Zinc finger, PARP-type"/>
    <property type="match status" value="1"/>
</dbReference>
<evidence type="ECO:0000256" key="3">
    <source>
        <dbReference type="ARBA" id="ARBA00022771"/>
    </source>
</evidence>
<evidence type="ECO:0000313" key="8">
    <source>
        <dbReference type="EMBL" id="KJZ74838.1"/>
    </source>
</evidence>
<dbReference type="GO" id="GO:0008270">
    <property type="term" value="F:zinc ion binding"/>
    <property type="evidence" value="ECO:0007669"/>
    <property type="project" value="UniProtKB-KW"/>
</dbReference>
<dbReference type="Pfam" id="PF00645">
    <property type="entry name" value="zf-PARP"/>
    <property type="match status" value="1"/>
</dbReference>
<name>A0A0F7ZUG8_9HYPO</name>
<feature type="compositionally biased region" description="Basic residues" evidence="6">
    <location>
        <begin position="242"/>
        <end position="252"/>
    </location>
</feature>
<dbReference type="OrthoDB" id="429950at2759"/>
<keyword evidence="3" id="KW-0863">Zinc-finger</keyword>
<evidence type="ECO:0000256" key="6">
    <source>
        <dbReference type="SAM" id="MobiDB-lite"/>
    </source>
</evidence>
<keyword evidence="5" id="KW-0539">Nucleus</keyword>
<protein>
    <recommendedName>
        <fullName evidence="7">PARP-type domain-containing protein</fullName>
    </recommendedName>
</protein>
<feature type="compositionally biased region" description="Basic and acidic residues" evidence="6">
    <location>
        <begin position="129"/>
        <end position="138"/>
    </location>
</feature>
<keyword evidence="9" id="KW-1185">Reference proteome</keyword>
<dbReference type="InterPro" id="IPR036957">
    <property type="entry name" value="Znf_PARP_sf"/>
</dbReference>
<dbReference type="InterPro" id="IPR001510">
    <property type="entry name" value="Znf_PARP"/>
</dbReference>
<dbReference type="AlphaFoldDB" id="A0A0F7ZUG8"/>
<feature type="domain" description="PARP-type" evidence="7">
    <location>
        <begin position="7"/>
        <end position="100"/>
    </location>
</feature>
<proteinExistence type="predicted"/>
<sequence length="298" mass="31770">MPQYRIELSPNARAGCKDTVCKANATKIAKGEIRFGTWVEIQDHGSWGWKHWGCVSGAQLLNIKEACDQGEGNFDFDLIDGFDELGDHPEIQEKIRRCVRQAHIDPEDFNGDPEKNKPGVKGIHLTAKQKADKEKEAAGGDSEDEAPKKKGAKRGRKKADPDEEEDDEPVAKKAKTSKAAKAAPKATPKAARGKASAKKPVDKDETDSALTESGEEDASEPESPVKKAGKAKAKAAPAKAKAPAKGRGKAKAKASSDEGDVVDSDDEPLPAAKSKAAAKVKAPAAGQAKPRRGRPRKT</sequence>
<accession>A0A0F7ZUG8</accession>
<evidence type="ECO:0000256" key="4">
    <source>
        <dbReference type="ARBA" id="ARBA00022833"/>
    </source>
</evidence>
<evidence type="ECO:0000256" key="5">
    <source>
        <dbReference type="ARBA" id="ARBA00023242"/>
    </source>
</evidence>
<organism evidence="8 9">
    <name type="scientific">Hirsutella minnesotensis 3608</name>
    <dbReference type="NCBI Taxonomy" id="1043627"/>
    <lineage>
        <taxon>Eukaryota</taxon>
        <taxon>Fungi</taxon>
        <taxon>Dikarya</taxon>
        <taxon>Ascomycota</taxon>
        <taxon>Pezizomycotina</taxon>
        <taxon>Sordariomycetes</taxon>
        <taxon>Hypocreomycetidae</taxon>
        <taxon>Hypocreales</taxon>
        <taxon>Ophiocordycipitaceae</taxon>
        <taxon>Hirsutella</taxon>
    </lineage>
</organism>